<dbReference type="PANTHER" id="PTHR32092:SF5">
    <property type="entry name" value="6-PHOSPHO-BETA-GLUCOSIDASE"/>
    <property type="match status" value="1"/>
</dbReference>
<dbReference type="InterPro" id="IPR001088">
    <property type="entry name" value="Glyco_hydro_4"/>
</dbReference>
<dbReference type="InterPro" id="IPR015955">
    <property type="entry name" value="Lactate_DH/Glyco_Ohase_4_C"/>
</dbReference>
<feature type="binding site" evidence="8">
    <location>
        <position position="90"/>
    </location>
    <ligand>
        <name>substrate</name>
    </ligand>
</feature>
<dbReference type="InterPro" id="IPR036291">
    <property type="entry name" value="NAD(P)-bd_dom_sf"/>
</dbReference>
<evidence type="ECO:0000256" key="11">
    <source>
        <dbReference type="RuleBase" id="RU361152"/>
    </source>
</evidence>
<evidence type="ECO:0000256" key="5">
    <source>
        <dbReference type="ARBA" id="ARBA00023211"/>
    </source>
</evidence>
<dbReference type="PANTHER" id="PTHR32092">
    <property type="entry name" value="6-PHOSPHO-BETA-GLUCOSIDASE-RELATED"/>
    <property type="match status" value="1"/>
</dbReference>
<gene>
    <name evidence="13" type="ORF">DEJ46_07035</name>
</gene>
<keyword evidence="9" id="KW-0533">Nickel</keyword>
<evidence type="ECO:0000256" key="8">
    <source>
        <dbReference type="PIRSR" id="PIRSR601088-2"/>
    </source>
</evidence>
<comment type="similarity">
    <text evidence="1 11">Belongs to the glycosyl hydrolase 4 family.</text>
</comment>
<evidence type="ECO:0000313" key="14">
    <source>
        <dbReference type="Proteomes" id="UP000324106"/>
    </source>
</evidence>
<dbReference type="AlphaFoldDB" id="A0A5P2ARI7"/>
<keyword evidence="3 11" id="KW-0378">Hydrolase</keyword>
<dbReference type="CDD" id="cd05296">
    <property type="entry name" value="GH4_P_beta_glucosidase"/>
    <property type="match status" value="1"/>
</dbReference>
<evidence type="ECO:0000256" key="6">
    <source>
        <dbReference type="ARBA" id="ARBA00023295"/>
    </source>
</evidence>
<dbReference type="SUPFAM" id="SSF51735">
    <property type="entry name" value="NAD(P)-binding Rossmann-fold domains"/>
    <property type="match status" value="1"/>
</dbReference>
<evidence type="ECO:0000256" key="7">
    <source>
        <dbReference type="PIRSR" id="PIRSR601088-1"/>
    </source>
</evidence>
<feature type="site" description="Increases basicity of active site Tyr" evidence="10">
    <location>
        <position position="106"/>
    </location>
</feature>
<keyword evidence="9" id="KW-0170">Cobalt</keyword>
<comment type="cofactor">
    <cofactor evidence="11">
        <name>NAD(+)</name>
        <dbReference type="ChEBI" id="CHEBI:57540"/>
    </cofactor>
    <text evidence="11">Binds 1 NAD(+) per subunit.</text>
</comment>
<keyword evidence="5 9" id="KW-0464">Manganese</keyword>
<evidence type="ECO:0000256" key="2">
    <source>
        <dbReference type="ARBA" id="ARBA00022723"/>
    </source>
</evidence>
<dbReference type="Pfam" id="PF11975">
    <property type="entry name" value="Glyco_hydro_4C"/>
    <property type="match status" value="1"/>
</dbReference>
<dbReference type="GO" id="GO:0005975">
    <property type="term" value="P:carbohydrate metabolic process"/>
    <property type="evidence" value="ECO:0007669"/>
    <property type="project" value="InterPro"/>
</dbReference>
<dbReference type="RefSeq" id="WP_150264680.1">
    <property type="nucleotide sequence ID" value="NZ_CP029194.1"/>
</dbReference>
<dbReference type="GO" id="GO:0046872">
    <property type="term" value="F:metal ion binding"/>
    <property type="evidence" value="ECO:0007669"/>
    <property type="project" value="UniProtKB-KW"/>
</dbReference>
<dbReference type="Gene3D" id="3.90.110.10">
    <property type="entry name" value="Lactate dehydrogenase/glycoside hydrolase, family 4, C-terminal"/>
    <property type="match status" value="1"/>
</dbReference>
<proteinExistence type="inferred from homology"/>
<name>A0A5P2ARI7_STRVZ</name>
<feature type="domain" description="Glycosyl hydrolase family 4 C-terminal" evidence="12">
    <location>
        <begin position="190"/>
        <end position="422"/>
    </location>
</feature>
<evidence type="ECO:0000259" key="12">
    <source>
        <dbReference type="Pfam" id="PF11975"/>
    </source>
</evidence>
<feature type="binding site" evidence="8">
    <location>
        <position position="144"/>
    </location>
    <ligand>
        <name>substrate</name>
    </ligand>
</feature>
<feature type="binding site" evidence="9">
    <location>
        <position position="195"/>
    </location>
    <ligand>
        <name>Mn(2+)</name>
        <dbReference type="ChEBI" id="CHEBI:29035"/>
    </ligand>
</feature>
<dbReference type="SUPFAM" id="SSF56327">
    <property type="entry name" value="LDH C-terminal domain-like"/>
    <property type="match status" value="1"/>
</dbReference>
<evidence type="ECO:0000313" key="13">
    <source>
        <dbReference type="EMBL" id="QES18869.1"/>
    </source>
</evidence>
<dbReference type="InterPro" id="IPR019802">
    <property type="entry name" value="GlycHydrolase_4_CS"/>
</dbReference>
<accession>A0A5P2ARI7</accession>
<dbReference type="GO" id="GO:0004553">
    <property type="term" value="F:hydrolase activity, hydrolyzing O-glycosyl compounds"/>
    <property type="evidence" value="ECO:0007669"/>
    <property type="project" value="InterPro"/>
</dbReference>
<reference evidence="13 14" key="1">
    <citation type="submission" date="2018-05" db="EMBL/GenBank/DDBJ databases">
        <title>Streptomyces venezuelae.</title>
        <authorList>
            <person name="Kim W."/>
            <person name="Lee N."/>
            <person name="Cho B.-K."/>
        </authorList>
    </citation>
    <scope>NUCLEOTIDE SEQUENCE [LARGE SCALE GENOMIC DNA]</scope>
    <source>
        <strain evidence="13 14">ATCC 15068</strain>
    </source>
</reference>
<dbReference type="Gene3D" id="3.40.50.720">
    <property type="entry name" value="NAD(P)-binding Rossmann-like Domain"/>
    <property type="match status" value="1"/>
</dbReference>
<organism evidence="13 14">
    <name type="scientific">Streptomyces venezuelae</name>
    <dbReference type="NCBI Taxonomy" id="54571"/>
    <lineage>
        <taxon>Bacteria</taxon>
        <taxon>Bacillati</taxon>
        <taxon>Actinomycetota</taxon>
        <taxon>Actinomycetes</taxon>
        <taxon>Kitasatosporales</taxon>
        <taxon>Streptomycetaceae</taxon>
        <taxon>Streptomyces</taxon>
    </lineage>
</organism>
<evidence type="ECO:0000256" key="9">
    <source>
        <dbReference type="PIRSR" id="PIRSR601088-3"/>
    </source>
</evidence>
<evidence type="ECO:0000256" key="10">
    <source>
        <dbReference type="PIRSR" id="PIRSR601088-4"/>
    </source>
</evidence>
<evidence type="ECO:0000256" key="3">
    <source>
        <dbReference type="ARBA" id="ARBA00022801"/>
    </source>
</evidence>
<feature type="active site" description="Proton donor" evidence="7">
    <location>
        <position position="166"/>
    </location>
</feature>
<evidence type="ECO:0000256" key="4">
    <source>
        <dbReference type="ARBA" id="ARBA00023027"/>
    </source>
</evidence>
<dbReference type="Proteomes" id="UP000324106">
    <property type="component" value="Chromosome"/>
</dbReference>
<keyword evidence="2 9" id="KW-0479">Metal-binding</keyword>
<sequence length="447" mass="48005">MKLTILGGGGFRVPLVYGALLGDHAEGRVTHVTLYDLDEGRLSAIARVLVEQGEGVPDAPAVTATTDLDEALRGADFVFSAIRVGGLEGRAADERIALAEGVLGQETVGAGGIAYGLRTVPVAEHIARRVAELAPDAWVINFTNPAGLVTEAMSRILGDRVVGICDSPVGLGRRVARVLGADPDEAWIDYVGLNHLGWLRGLRIGGRDELPRLLADEQALGSFEEGRLFGPAWLRSLGAVPNEYLHYYYFNREAVHAYRTAERTRGAYLRDQQAGFYEEMGKPDTPALDTWHRTLADREATYMAANREAAGIGERDEEDLESGGYEKVALALMRAVARDERTTLILNVRNGSTLAALDAAAVIEVPCFVDANGAHPVSVSPLPYHAVGLVTAVKAVEREVLAAVESGSRATAVKAFALHPLVDSVSVARRLVENYTAAHPGLAYLRR</sequence>
<keyword evidence="9" id="KW-0408">Iron</keyword>
<keyword evidence="6 11" id="KW-0326">Glycosidase</keyword>
<keyword evidence="4 11" id="KW-0520">NAD</keyword>
<dbReference type="OrthoDB" id="9767022at2"/>
<evidence type="ECO:0000256" key="1">
    <source>
        <dbReference type="ARBA" id="ARBA00010141"/>
    </source>
</evidence>
<feature type="binding site" evidence="9">
    <location>
        <position position="165"/>
    </location>
    <ligand>
        <name>Mn(2+)</name>
        <dbReference type="ChEBI" id="CHEBI:29035"/>
    </ligand>
</feature>
<dbReference type="Pfam" id="PF02056">
    <property type="entry name" value="Glyco_hydro_4"/>
    <property type="match status" value="1"/>
</dbReference>
<dbReference type="PROSITE" id="PS01324">
    <property type="entry name" value="GLYCOSYL_HYDROL_F4"/>
    <property type="match status" value="1"/>
</dbReference>
<dbReference type="InterPro" id="IPR022616">
    <property type="entry name" value="Glyco_hydro_4_C"/>
</dbReference>
<protein>
    <submittedName>
        <fullName evidence="13">6-phospho-beta-glucosidase</fullName>
    </submittedName>
</protein>
<feature type="active site" description="Proton acceptor" evidence="7">
    <location>
        <position position="244"/>
    </location>
</feature>
<dbReference type="PRINTS" id="PR00732">
    <property type="entry name" value="GLHYDRLASE4"/>
</dbReference>
<dbReference type="EMBL" id="CP029194">
    <property type="protein sequence ID" value="QES18869.1"/>
    <property type="molecule type" value="Genomic_DNA"/>
</dbReference>
<dbReference type="GO" id="GO:0016616">
    <property type="term" value="F:oxidoreductase activity, acting on the CH-OH group of donors, NAD or NADP as acceptor"/>
    <property type="evidence" value="ECO:0007669"/>
    <property type="project" value="InterPro"/>
</dbReference>